<evidence type="ECO:0000313" key="3">
    <source>
        <dbReference type="Proteomes" id="UP000269721"/>
    </source>
</evidence>
<dbReference type="PANTHER" id="PTHR33331:SF13">
    <property type="entry name" value="COILED-COIL DOMAIN CONTAINING 162"/>
    <property type="match status" value="1"/>
</dbReference>
<name>A0A4P9WSS7_9FUNG</name>
<evidence type="ECO:0000256" key="1">
    <source>
        <dbReference type="SAM" id="MobiDB-lite"/>
    </source>
</evidence>
<dbReference type="Proteomes" id="UP000269721">
    <property type="component" value="Unassembled WGS sequence"/>
</dbReference>
<reference evidence="3" key="1">
    <citation type="journal article" date="2018" name="Nat. Microbiol.">
        <title>Leveraging single-cell genomics to expand the fungal tree of life.</title>
        <authorList>
            <person name="Ahrendt S.R."/>
            <person name="Quandt C.A."/>
            <person name="Ciobanu D."/>
            <person name="Clum A."/>
            <person name="Salamov A."/>
            <person name="Andreopoulos B."/>
            <person name="Cheng J.F."/>
            <person name="Woyke T."/>
            <person name="Pelin A."/>
            <person name="Henrissat B."/>
            <person name="Reynolds N.K."/>
            <person name="Benny G.L."/>
            <person name="Smith M.E."/>
            <person name="James T.Y."/>
            <person name="Grigoriev I.V."/>
        </authorList>
    </citation>
    <scope>NUCLEOTIDE SEQUENCE [LARGE SCALE GENOMIC DNA]</scope>
</reference>
<sequence>PSQYVFSNLEEPARDICDAKVLQLEGCLEEYLQETLLSFGENAEEVIKSQMDFLLSCVKLIALRAEYMRVAIGAESIKSDEVLRNFYQLYKKRIIVPAIRLYYKLGAKGGASTGYLISDQSVMSTVDFDFNRIAQAAFEKCQTTILQDELLREYTRHLFRLARTYFDRLTDERTGRLYKIYESIEVPSPLDNHGAAYRLAEEDCDGKANIIAGFIAELYRFRTHFIKEQRDTKLRGSKALSSSTKREIHEHIINMFEEQRMFCCSKDQLSDAVIKLAVQLAKWQEKRHMEQEQFGSALLVRVSEMLRNSERLVRSLLQEKEQHIETYRRDVRLSAAILTWDLSSNLSSISVELNELRKVRRVDERKIRTRIISEYEDLVRELVMEVNMLRNRFSEYRMNTVHEVMNIMSETKREELGILVENREIPAGLKASALEMIKNDEAISSLRAENHELNMTLLKVRSMFFMKEQALRSMYEKKTQTLMTDSKRAEEKLWDSYRDAEARERALRRELSRVQKALATIEVSNDILQRQVKEEVNKDRATSAARRSAPAGSFGPIAPGASGDPDVDAAKMNELLQERLRRYEGINIDQLLHELTEKTLAIEKLIEDKRSGE</sequence>
<dbReference type="EMBL" id="KZ993919">
    <property type="protein sequence ID" value="RKO94360.1"/>
    <property type="molecule type" value="Genomic_DNA"/>
</dbReference>
<dbReference type="PANTHER" id="PTHR33331">
    <property type="entry name" value="COILED-COIL DOMAIN-CONTAINING PROTEIN 162"/>
    <property type="match status" value="1"/>
</dbReference>
<feature type="non-terminal residue" evidence="2">
    <location>
        <position position="613"/>
    </location>
</feature>
<feature type="region of interest" description="Disordered" evidence="1">
    <location>
        <begin position="534"/>
        <end position="568"/>
    </location>
</feature>
<feature type="compositionally biased region" description="Low complexity" evidence="1">
    <location>
        <begin position="542"/>
        <end position="553"/>
    </location>
</feature>
<dbReference type="OrthoDB" id="76966at2759"/>
<feature type="non-terminal residue" evidence="2">
    <location>
        <position position="1"/>
    </location>
</feature>
<organism evidence="2 3">
    <name type="scientific">Blyttiomyces helicus</name>
    <dbReference type="NCBI Taxonomy" id="388810"/>
    <lineage>
        <taxon>Eukaryota</taxon>
        <taxon>Fungi</taxon>
        <taxon>Fungi incertae sedis</taxon>
        <taxon>Chytridiomycota</taxon>
        <taxon>Chytridiomycota incertae sedis</taxon>
        <taxon>Chytridiomycetes</taxon>
        <taxon>Chytridiomycetes incertae sedis</taxon>
        <taxon>Blyttiomyces</taxon>
    </lineage>
</organism>
<dbReference type="InterPro" id="IPR040401">
    <property type="entry name" value="CCDC162"/>
</dbReference>
<dbReference type="AlphaFoldDB" id="A0A4P9WSS7"/>
<evidence type="ECO:0000313" key="2">
    <source>
        <dbReference type="EMBL" id="RKO94360.1"/>
    </source>
</evidence>
<keyword evidence="3" id="KW-1185">Reference proteome</keyword>
<accession>A0A4P9WSS7</accession>
<gene>
    <name evidence="2" type="ORF">BDK51DRAFT_14745</name>
</gene>
<protein>
    <submittedName>
        <fullName evidence="2">Uncharacterized protein</fullName>
    </submittedName>
</protein>
<proteinExistence type="predicted"/>